<dbReference type="Gene3D" id="3.30.70.2650">
    <property type="match status" value="1"/>
</dbReference>
<dbReference type="AlphaFoldDB" id="A0A1G2JF82"/>
<dbReference type="STRING" id="1802229.A2401_03330"/>
<feature type="domain" description="Transcriptional repressor PaaX-like central Cas2-like" evidence="1">
    <location>
        <begin position="95"/>
        <end position="168"/>
    </location>
</feature>
<dbReference type="Proteomes" id="UP000177751">
    <property type="component" value="Unassembled WGS sequence"/>
</dbReference>
<sequence length="180" mass="22010">MKQPTRDKILLLLLSGVALGFAYSPNRYRKILRITGKEWKRINEEELRRGIRNCYRSKLIKEKDNPDGTTTIELTEKGKMRVLTYDFNKMEIKQKEWDRKWRAVIFDIPEKLRWGRDSLRKKLKNLGFCEFQKSVFVFPYDCKDEIDFIIEFFKMRRYVRYGVFDYVDNEPHLKEFFRLK</sequence>
<accession>A0A1G2JF82</accession>
<proteinExistence type="predicted"/>
<dbReference type="InterPro" id="IPR048846">
    <property type="entry name" value="PaaX-like_central"/>
</dbReference>
<name>A0A1G2JF82_9BACT</name>
<reference evidence="2 3" key="1">
    <citation type="journal article" date="2016" name="Nat. Commun.">
        <title>Thousands of microbial genomes shed light on interconnected biogeochemical processes in an aquifer system.</title>
        <authorList>
            <person name="Anantharaman K."/>
            <person name="Brown C.T."/>
            <person name="Hug L.A."/>
            <person name="Sharon I."/>
            <person name="Castelle C.J."/>
            <person name="Probst A.J."/>
            <person name="Thomas B.C."/>
            <person name="Singh A."/>
            <person name="Wilkins M.J."/>
            <person name="Karaoz U."/>
            <person name="Brodie E.L."/>
            <person name="Williams K.H."/>
            <person name="Hubbard S.S."/>
            <person name="Banfield J.F."/>
        </authorList>
    </citation>
    <scope>NUCLEOTIDE SEQUENCE [LARGE SCALE GENOMIC DNA]</scope>
</reference>
<evidence type="ECO:0000313" key="3">
    <source>
        <dbReference type="Proteomes" id="UP000177751"/>
    </source>
</evidence>
<evidence type="ECO:0000313" key="2">
    <source>
        <dbReference type="EMBL" id="OGZ84928.1"/>
    </source>
</evidence>
<dbReference type="Pfam" id="PF20803">
    <property type="entry name" value="PaaX_M"/>
    <property type="match status" value="1"/>
</dbReference>
<dbReference type="EMBL" id="MHPP01000007">
    <property type="protein sequence ID" value="OGZ84928.1"/>
    <property type="molecule type" value="Genomic_DNA"/>
</dbReference>
<organism evidence="2 3">
    <name type="scientific">Candidatus Staskawiczbacteria bacterium RIFOXYC1_FULL_38_18</name>
    <dbReference type="NCBI Taxonomy" id="1802229"/>
    <lineage>
        <taxon>Bacteria</taxon>
        <taxon>Candidatus Staskawicziibacteriota</taxon>
    </lineage>
</organism>
<comment type="caution">
    <text evidence="2">The sequence shown here is derived from an EMBL/GenBank/DDBJ whole genome shotgun (WGS) entry which is preliminary data.</text>
</comment>
<protein>
    <recommendedName>
        <fullName evidence="1">Transcriptional repressor PaaX-like central Cas2-like domain-containing protein</fullName>
    </recommendedName>
</protein>
<gene>
    <name evidence="2" type="ORF">A2401_03330</name>
</gene>
<evidence type="ECO:0000259" key="1">
    <source>
        <dbReference type="Pfam" id="PF20803"/>
    </source>
</evidence>
<dbReference type="SUPFAM" id="SSF143430">
    <property type="entry name" value="TTP0101/SSO1404-like"/>
    <property type="match status" value="1"/>
</dbReference>